<feature type="transmembrane region" description="Helical" evidence="5">
    <location>
        <begin position="649"/>
        <end position="669"/>
    </location>
</feature>
<dbReference type="GO" id="GO:0005886">
    <property type="term" value="C:plasma membrane"/>
    <property type="evidence" value="ECO:0007669"/>
    <property type="project" value="InterPro"/>
</dbReference>
<gene>
    <name evidence="8" type="ORF">H2204_013579</name>
</gene>
<comment type="caution">
    <text evidence="8">The sequence shown here is derived from an EMBL/GenBank/DDBJ whole genome shotgun (WGS) entry which is preliminary data.</text>
</comment>
<accession>A0AA39CPY9</accession>
<dbReference type="SUPFAM" id="SSF111369">
    <property type="entry name" value="HlyD-like secretion proteins"/>
    <property type="match status" value="1"/>
</dbReference>
<dbReference type="NCBIfam" id="TIGR01845">
    <property type="entry name" value="outer_NodT"/>
    <property type="match status" value="1"/>
</dbReference>
<feature type="transmembrane region" description="Helical" evidence="5">
    <location>
        <begin position="348"/>
        <end position="365"/>
    </location>
</feature>
<dbReference type="PANTHER" id="PTHR30203:SF21">
    <property type="entry name" value="OUTER MEMBRANE COMPONENT OF MULTIDRUG EFFLUX PUMP-RELATED"/>
    <property type="match status" value="1"/>
</dbReference>
<feature type="transmembrane region" description="Helical" evidence="5">
    <location>
        <begin position="423"/>
        <end position="442"/>
    </location>
</feature>
<evidence type="ECO:0000256" key="5">
    <source>
        <dbReference type="SAM" id="Phobius"/>
    </source>
</evidence>
<feature type="transmembrane region" description="Helical" evidence="5">
    <location>
        <begin position="7"/>
        <end position="26"/>
    </location>
</feature>
<evidence type="ECO:0000256" key="4">
    <source>
        <dbReference type="ARBA" id="ARBA00023136"/>
    </source>
</evidence>
<evidence type="ECO:0000256" key="2">
    <source>
        <dbReference type="ARBA" id="ARBA00022692"/>
    </source>
</evidence>
<dbReference type="InterPro" id="IPR058634">
    <property type="entry name" value="AaeA-lik-b-barrel"/>
</dbReference>
<dbReference type="Gene3D" id="2.40.50.100">
    <property type="match status" value="1"/>
</dbReference>
<dbReference type="SUPFAM" id="SSF56954">
    <property type="entry name" value="Outer membrane efflux proteins (OEP)"/>
    <property type="match status" value="1"/>
</dbReference>
<feature type="transmembrane region" description="Helical" evidence="5">
    <location>
        <begin position="106"/>
        <end position="126"/>
    </location>
</feature>
<feature type="transmembrane region" description="Helical" evidence="5">
    <location>
        <begin position="372"/>
        <end position="394"/>
    </location>
</feature>
<sequence length="1545" mass="164554">MAVDREAVLFSLKCLLAAILGLYVSLRIGLTRPFWVIGTVYLVSQPLSGATLSRGLFRLLGTVGGAAATVLLVPRFANAPLVLSVVLAAWMGLCLYLAMLDRTPRAYAFLLAGYTTSLIGFPAVMVPGEVFTIAITRVQEISIGILAATLVHGLVLPRRVSPRVHARVASILGDAERWTQDMRAGAKALVLAEDRSRVAADLLELHTLSIHLPFDSAHGVAQVQVLRALHDRMLDVLMLSSAVDESLAQLRAQPAGTSDTAWPVLLRAALCTRQAELDAAHRDCRLLEEQLHAARPDWRRRVPVHLASKANGHVLHRDHRIALRSALGAFIGIVLSCALWIATAWSDGATAVSIIGTACVLFGTAEAPAGHVMRYLIGSAIGVVIGLFYALVIFPGLSDFVGLAMALAPALLLCGSFLARPPFIMAALGVVLTFPLIAGLGATNASSIVGALNSSVALFVGTAAALCSMSLLQTLDSNRSRARLQDVIRRDIARRAAGQVRNASDWTSRMVDRLALLAPRLRGHPDAARTLRTMFADMRATSAVAELRVIGRTFKDRSSRECHAQLMHRATAHFRTPAPRQASPPLLESLERTRDAILAGKPPGTERSMFSDISIDGVFVPGLLAVALIALALSMMASRLLASLGLYRLFAYRPLVGLSLFVILAQLLIQLVPLVIGRWSATLCLFAVAVIAALSLWNRYETQPWTRDGRVRADVIRVASDMGGLVTQVLVQDNQRVKAGQLLLVLDQPRYAAALEKADAAVSSAQATLTLARRESKRDLALGNLVASETRERNAAKVDTEVAGLAQARAERRVALLNVQRTEVRASADGTVTNLDLHPGDFLQPGAQALALIDSSSLRIEGYFEETKLNCISEGDAAVARLMGDGRDVHGRVESIAAGIADDQRSSTHNLLPSVASTYTWVRLAQRIPVRIRLDDNRQRNHHSACAGSLQVIGNASRVGVLACALSLAGCVSGPDYTLPANAVAAAPAARRAFVSSHQAAYAQAELPDRWWQLYDDPRLDAYVSEALQANTDLRAADANLRRATALVLQARAEGSVGTDADTSATLARAGGYTSPSSPPQVYALGIHLSYPLDLAGGIRRGIEAASADAEAVAAARDQVRVVVAAAVTRAYVGICSTNLTLAATQRVLDTQRATLDATTRLANGGRGTEFDVSRARAAVNRSAAAVPHLVAERQAALFELAALMGRLPADYPQGVANCQQPPRLQQLIPVGDGSQLIQRRPDIRAAERSLAAATAMIGVETAALYPQVSIGASAGMAGSFKKLLGSDSIGASIGPLLSWRWPNRHVTHARIDAAGANADAALASFDGAVLDALRQTETALSAYAQEIEREHSLALARDDAARASDQAGQLYRFGRIGFLDVLSAEAALADAESALAASRAQRVDRQVDLFLALGGGWAGSGHEGRPSVVPSHRKPLHASRKVINTWGDPAALAAFALRREGCVDSNGGFGVVHPGDLDEYQREVEGLFIPDGQVELYGFWGPAHGGYEFPVSEKLYLAILADHLQSLGLVDEADRLRAQAEGTA</sequence>
<evidence type="ECO:0000259" key="7">
    <source>
        <dbReference type="Pfam" id="PF25963"/>
    </source>
</evidence>
<dbReference type="Pfam" id="PF07869">
    <property type="entry name" value="DUF1656"/>
    <property type="match status" value="1"/>
</dbReference>
<dbReference type="Pfam" id="PF25878">
    <property type="entry name" value="HH_AAEA_pHBA"/>
    <property type="match status" value="1"/>
</dbReference>
<evidence type="ECO:0000313" key="8">
    <source>
        <dbReference type="EMBL" id="KAJ9617625.1"/>
    </source>
</evidence>
<proteinExistence type="predicted"/>
<feature type="transmembrane region" description="Helical" evidence="5">
    <location>
        <begin position="400"/>
        <end position="418"/>
    </location>
</feature>
<keyword evidence="3 5" id="KW-1133">Transmembrane helix</keyword>
<evidence type="ECO:0008006" key="9">
    <source>
        <dbReference type="Google" id="ProtNLM"/>
    </source>
</evidence>
<keyword evidence="1" id="KW-1003">Cell membrane</keyword>
<dbReference type="Gene3D" id="1.20.1600.10">
    <property type="entry name" value="Outer membrane efflux proteins (OEP)"/>
    <property type="match status" value="1"/>
</dbReference>
<dbReference type="Pfam" id="PF04632">
    <property type="entry name" value="FUSC"/>
    <property type="match status" value="2"/>
</dbReference>
<name>A0AA39CPY9_9EURO</name>
<dbReference type="InterPro" id="IPR006726">
    <property type="entry name" value="PHBA_efflux_AaeB/fusaric-R"/>
</dbReference>
<dbReference type="InterPro" id="IPR010131">
    <property type="entry name" value="MdtP/NodT-like"/>
</dbReference>
<feature type="domain" description="p-hydroxybenzoic acid efflux pump subunit AaeA alpha-helical hairpin" evidence="6">
    <location>
        <begin position="749"/>
        <end position="819"/>
    </location>
</feature>
<dbReference type="EMBL" id="JAPDRN010000157">
    <property type="protein sequence ID" value="KAJ9617625.1"/>
    <property type="molecule type" value="Genomic_DNA"/>
</dbReference>
<dbReference type="Pfam" id="PF02321">
    <property type="entry name" value="OEP"/>
    <property type="match status" value="2"/>
</dbReference>
<feature type="domain" description="p-hydroxybenzoic acid efflux pump subunit AaeA-like beta-barrel" evidence="7">
    <location>
        <begin position="857"/>
        <end position="946"/>
    </location>
</feature>
<dbReference type="InterPro" id="IPR012451">
    <property type="entry name" value="DUF1656"/>
</dbReference>
<feature type="transmembrane region" description="Helical" evidence="5">
    <location>
        <begin position="448"/>
        <end position="472"/>
    </location>
</feature>
<dbReference type="PANTHER" id="PTHR30203">
    <property type="entry name" value="OUTER MEMBRANE CATION EFFLUX PROTEIN"/>
    <property type="match status" value="1"/>
</dbReference>
<dbReference type="InterPro" id="IPR003423">
    <property type="entry name" value="OMP_efflux"/>
</dbReference>
<keyword evidence="2 5" id="KW-0812">Transmembrane</keyword>
<keyword evidence="4 5" id="KW-0472">Membrane</keyword>
<feature type="transmembrane region" description="Helical" evidence="5">
    <location>
        <begin position="138"/>
        <end position="157"/>
    </location>
</feature>
<evidence type="ECO:0000259" key="6">
    <source>
        <dbReference type="Pfam" id="PF25878"/>
    </source>
</evidence>
<dbReference type="Pfam" id="PF25963">
    <property type="entry name" value="Beta-barrel_AAEA"/>
    <property type="match status" value="1"/>
</dbReference>
<dbReference type="InterPro" id="IPR058632">
    <property type="entry name" value="HH_AaeA"/>
</dbReference>
<reference evidence="8" key="1">
    <citation type="submission" date="2022-10" db="EMBL/GenBank/DDBJ databases">
        <title>Culturing micro-colonial fungi from biological soil crusts in the Mojave desert and describing Neophaeococcomyces mojavensis, and introducing the new genera and species Taxawa tesnikishii.</title>
        <authorList>
            <person name="Kurbessoian T."/>
            <person name="Stajich J.E."/>
        </authorList>
    </citation>
    <scope>NUCLEOTIDE SEQUENCE</scope>
    <source>
        <strain evidence="8">TK_35</strain>
    </source>
</reference>
<protein>
    <recommendedName>
        <fullName evidence="9">Fusaric acid resistance protein</fullName>
    </recommendedName>
</protein>
<evidence type="ECO:0000256" key="1">
    <source>
        <dbReference type="ARBA" id="ARBA00022475"/>
    </source>
</evidence>
<feature type="transmembrane region" description="Helical" evidence="5">
    <location>
        <begin position="617"/>
        <end position="637"/>
    </location>
</feature>
<evidence type="ECO:0000256" key="3">
    <source>
        <dbReference type="ARBA" id="ARBA00022989"/>
    </source>
</evidence>
<feature type="transmembrane region" description="Helical" evidence="5">
    <location>
        <begin position="321"/>
        <end position="342"/>
    </location>
</feature>
<organism evidence="8">
    <name type="scientific">Knufia peltigerae</name>
    <dbReference type="NCBI Taxonomy" id="1002370"/>
    <lineage>
        <taxon>Eukaryota</taxon>
        <taxon>Fungi</taxon>
        <taxon>Dikarya</taxon>
        <taxon>Ascomycota</taxon>
        <taxon>Pezizomycotina</taxon>
        <taxon>Eurotiomycetes</taxon>
        <taxon>Chaetothyriomycetidae</taxon>
        <taxon>Chaetothyriales</taxon>
        <taxon>Trichomeriaceae</taxon>
        <taxon>Knufia</taxon>
    </lineage>
</organism>
<dbReference type="GO" id="GO:0015562">
    <property type="term" value="F:efflux transmembrane transporter activity"/>
    <property type="evidence" value="ECO:0007669"/>
    <property type="project" value="InterPro"/>
</dbReference>
<dbReference type="Gene3D" id="2.40.30.170">
    <property type="match status" value="1"/>
</dbReference>
<feature type="transmembrane region" description="Helical" evidence="5">
    <location>
        <begin position="79"/>
        <end position="99"/>
    </location>
</feature>
<dbReference type="Gene3D" id="2.20.200.10">
    <property type="entry name" value="Outer membrane efflux proteins (OEP)"/>
    <property type="match status" value="1"/>
</dbReference>
<feature type="transmembrane region" description="Helical" evidence="5">
    <location>
        <begin position="676"/>
        <end position="697"/>
    </location>
</feature>